<dbReference type="GO" id="GO:0016020">
    <property type="term" value="C:membrane"/>
    <property type="evidence" value="ECO:0007669"/>
    <property type="project" value="UniProtKB-SubCell"/>
</dbReference>
<sequence length="263" mass="31368">MPNKHSFHIVDLSPWPLLSSFSLMNLIMNSMIYFKYPNQFNINFMNISLMLLMMCITLWWRDTNRESTFQGHHTWNVLTGLKISMMLFITSEVMFFLSMFWSYFHFSLAPDWEISNVWPPLGIMMINPYEIPLLNTTLLLSSGATVTWCHYSILKKNYNNSLLALALTLILGGVFTSLQIMEYKFMPFSINDSTFGSIFFMCTGFHGFHVIIGSLFLLVNFFRLYKNFLNNMHHFSFEAASWYWHFVDVVWIYLYTFMYWWFF</sequence>
<comment type="subcellular location">
    <subcellularLocation>
        <location evidence="1">Membrane</location>
        <topology evidence="1">Multi-pass membrane protein</topology>
    </subcellularLocation>
</comment>
<dbReference type="CDD" id="cd01665">
    <property type="entry name" value="Cyt_c_Oxidase_III"/>
    <property type="match status" value="1"/>
</dbReference>
<dbReference type="PANTHER" id="PTHR11403">
    <property type="entry name" value="CYTOCHROME C OXIDASE SUBUNIT III"/>
    <property type="match status" value="1"/>
</dbReference>
<dbReference type="Gene3D" id="1.10.287.70">
    <property type="match status" value="1"/>
</dbReference>
<dbReference type="EMBL" id="MW762685">
    <property type="protein sequence ID" value="QXT43908.1"/>
    <property type="molecule type" value="Genomic_DNA"/>
</dbReference>
<evidence type="ECO:0000256" key="8">
    <source>
        <dbReference type="ARBA" id="ARBA00023136"/>
    </source>
</evidence>
<feature type="transmembrane region" description="Helical" evidence="10">
    <location>
        <begin position="81"/>
        <end position="104"/>
    </location>
</feature>
<dbReference type="InterPro" id="IPR000298">
    <property type="entry name" value="Cyt_c_oxidase-like_su3"/>
</dbReference>
<dbReference type="AlphaFoldDB" id="A0A8F6U2S4"/>
<feature type="transmembrane region" description="Helical" evidence="10">
    <location>
        <begin position="198"/>
        <end position="222"/>
    </location>
</feature>
<evidence type="ECO:0000256" key="1">
    <source>
        <dbReference type="ARBA" id="ARBA00004141"/>
    </source>
</evidence>
<dbReference type="EC" id="7.1.1.9" evidence="3"/>
<feature type="transmembrane region" description="Helical" evidence="10">
    <location>
        <begin position="133"/>
        <end position="154"/>
    </location>
</feature>
<evidence type="ECO:0000256" key="10">
    <source>
        <dbReference type="SAM" id="Phobius"/>
    </source>
</evidence>
<feature type="domain" description="Heme-copper oxidase subunit III family profile" evidence="11">
    <location>
        <begin position="5"/>
        <end position="261"/>
    </location>
</feature>
<dbReference type="InterPro" id="IPR013833">
    <property type="entry name" value="Cyt_c_oxidase_su3_a-hlx"/>
</dbReference>
<dbReference type="InterPro" id="IPR024791">
    <property type="entry name" value="Cyt_c/ubiquinol_Oxase_su3"/>
</dbReference>
<evidence type="ECO:0000313" key="12">
    <source>
        <dbReference type="EMBL" id="QXT43908.1"/>
    </source>
</evidence>
<dbReference type="InterPro" id="IPR035973">
    <property type="entry name" value="Cyt_c_oxidase_su3-like_sf"/>
</dbReference>
<evidence type="ECO:0000256" key="6">
    <source>
        <dbReference type="ARBA" id="ARBA00022967"/>
    </source>
</evidence>
<evidence type="ECO:0000256" key="7">
    <source>
        <dbReference type="ARBA" id="ARBA00022989"/>
    </source>
</evidence>
<dbReference type="GO" id="GO:0006123">
    <property type="term" value="P:mitochondrial electron transport, cytochrome c to oxygen"/>
    <property type="evidence" value="ECO:0007669"/>
    <property type="project" value="TreeGrafter"/>
</dbReference>
<dbReference type="GO" id="GO:0004129">
    <property type="term" value="F:cytochrome-c oxidase activity"/>
    <property type="evidence" value="ECO:0007669"/>
    <property type="project" value="UniProtKB-EC"/>
</dbReference>
<evidence type="ECO:0000259" key="11">
    <source>
        <dbReference type="Pfam" id="PF00510"/>
    </source>
</evidence>
<evidence type="ECO:0000256" key="9">
    <source>
        <dbReference type="ARBA" id="ARBA00031625"/>
    </source>
</evidence>
<geneLocation type="mitochondrion" evidence="12"/>
<dbReference type="Gene3D" id="1.20.120.80">
    <property type="entry name" value="Cytochrome c oxidase, subunit III, four-helix bundle"/>
    <property type="match status" value="1"/>
</dbReference>
<reference evidence="12" key="1">
    <citation type="journal article" date="2021" name="Int. J. Biol. Macromol.">
        <title>Massive gene rearrangement in mitogenomes of phytoseiid mites.</title>
        <authorList>
            <person name="Zhang B."/>
            <person name="Havird J.C."/>
            <person name="Wang E."/>
            <person name="Lv J."/>
            <person name="Xu X."/>
        </authorList>
    </citation>
    <scope>NUCLEOTIDE SEQUENCE</scope>
</reference>
<dbReference type="Pfam" id="PF00510">
    <property type="entry name" value="COX3"/>
    <property type="match status" value="1"/>
</dbReference>
<evidence type="ECO:0000256" key="3">
    <source>
        <dbReference type="ARBA" id="ARBA00012949"/>
    </source>
</evidence>
<organism evidence="12">
    <name type="scientific">Neoseiulus womersleyi</name>
    <dbReference type="NCBI Taxonomy" id="322050"/>
    <lineage>
        <taxon>Eukaryota</taxon>
        <taxon>Metazoa</taxon>
        <taxon>Ecdysozoa</taxon>
        <taxon>Arthropoda</taxon>
        <taxon>Chelicerata</taxon>
        <taxon>Arachnida</taxon>
        <taxon>Acari</taxon>
        <taxon>Parasitiformes</taxon>
        <taxon>Mesostigmata</taxon>
        <taxon>Gamasina</taxon>
        <taxon>Phytoseioidea</taxon>
        <taxon>Phytoseiidae</taxon>
        <taxon>Amblyseiinae</taxon>
        <taxon>Neoseiulus</taxon>
    </lineage>
</organism>
<keyword evidence="8 10" id="KW-0472">Membrane</keyword>
<feature type="transmembrane region" description="Helical" evidence="10">
    <location>
        <begin position="242"/>
        <end position="262"/>
    </location>
</feature>
<proteinExistence type="inferred from homology"/>
<accession>A0A8F6U2S4</accession>
<feature type="transmembrane region" description="Helical" evidence="10">
    <location>
        <begin position="40"/>
        <end position="60"/>
    </location>
</feature>
<comment type="similarity">
    <text evidence="2">Belongs to the cytochrome c oxidase subunit 3 family.</text>
</comment>
<evidence type="ECO:0000256" key="4">
    <source>
        <dbReference type="ARBA" id="ARBA00015944"/>
    </source>
</evidence>
<keyword evidence="12" id="KW-0496">Mitochondrion</keyword>
<keyword evidence="6" id="KW-1278">Translocase</keyword>
<dbReference type="InterPro" id="IPR033945">
    <property type="entry name" value="Cyt_c_oxase_su3_dom"/>
</dbReference>
<dbReference type="GO" id="GO:0005739">
    <property type="term" value="C:mitochondrion"/>
    <property type="evidence" value="ECO:0007669"/>
    <property type="project" value="TreeGrafter"/>
</dbReference>
<keyword evidence="5 10" id="KW-0812">Transmembrane</keyword>
<evidence type="ECO:0000256" key="2">
    <source>
        <dbReference type="ARBA" id="ARBA00010581"/>
    </source>
</evidence>
<dbReference type="PANTHER" id="PTHR11403:SF7">
    <property type="entry name" value="CYTOCHROME C OXIDASE SUBUNIT 3"/>
    <property type="match status" value="1"/>
</dbReference>
<dbReference type="SUPFAM" id="SSF81452">
    <property type="entry name" value="Cytochrome c oxidase subunit III-like"/>
    <property type="match status" value="1"/>
</dbReference>
<feature type="transmembrane region" description="Helical" evidence="10">
    <location>
        <begin position="161"/>
        <end position="178"/>
    </location>
</feature>
<gene>
    <name evidence="12" type="primary">cox3</name>
</gene>
<protein>
    <recommendedName>
        <fullName evidence="4">Cytochrome c oxidase subunit 3</fullName>
        <ecNumber evidence="3">7.1.1.9</ecNumber>
    </recommendedName>
    <alternativeName>
        <fullName evidence="9">Cytochrome c oxidase polypeptide III</fullName>
    </alternativeName>
</protein>
<name>A0A8F6U2S4_9ACAR</name>
<keyword evidence="7 10" id="KW-1133">Transmembrane helix</keyword>
<evidence type="ECO:0000256" key="5">
    <source>
        <dbReference type="ARBA" id="ARBA00022692"/>
    </source>
</evidence>
<feature type="transmembrane region" description="Helical" evidence="10">
    <location>
        <begin position="12"/>
        <end position="34"/>
    </location>
</feature>